<protein>
    <submittedName>
        <fullName evidence="9">Solute:Na+ symporter, SSS family</fullName>
    </submittedName>
</protein>
<accession>A0A1T4JXY8</accession>
<keyword evidence="6 8" id="KW-0472">Membrane</keyword>
<feature type="transmembrane region" description="Helical" evidence="8">
    <location>
        <begin position="432"/>
        <end position="453"/>
    </location>
</feature>
<dbReference type="CDD" id="cd10322">
    <property type="entry name" value="SLC5sbd"/>
    <property type="match status" value="1"/>
</dbReference>
<dbReference type="AlphaFoldDB" id="A0A1T4JXY8"/>
<dbReference type="PANTHER" id="PTHR48086:SF7">
    <property type="entry name" value="SODIUM-SOLUTE SYMPORTER-RELATED"/>
    <property type="match status" value="1"/>
</dbReference>
<keyword evidence="5 8" id="KW-1133">Transmembrane helix</keyword>
<feature type="transmembrane region" description="Helical" evidence="8">
    <location>
        <begin position="400"/>
        <end position="420"/>
    </location>
</feature>
<dbReference type="EMBL" id="FUXA01000003">
    <property type="protein sequence ID" value="SJZ35041.1"/>
    <property type="molecule type" value="Genomic_DNA"/>
</dbReference>
<evidence type="ECO:0000256" key="3">
    <source>
        <dbReference type="ARBA" id="ARBA00022448"/>
    </source>
</evidence>
<feature type="transmembrane region" description="Helical" evidence="8">
    <location>
        <begin position="118"/>
        <end position="138"/>
    </location>
</feature>
<evidence type="ECO:0000256" key="6">
    <source>
        <dbReference type="ARBA" id="ARBA00023136"/>
    </source>
</evidence>
<dbReference type="RefSeq" id="WP_159444037.1">
    <property type="nucleotide sequence ID" value="NZ_FMTO01000002.1"/>
</dbReference>
<dbReference type="InterPro" id="IPR001734">
    <property type="entry name" value="Na/solute_symporter"/>
</dbReference>
<evidence type="ECO:0000256" key="1">
    <source>
        <dbReference type="ARBA" id="ARBA00004141"/>
    </source>
</evidence>
<comment type="similarity">
    <text evidence="2 7">Belongs to the sodium:solute symporter (SSF) (TC 2.A.21) family.</text>
</comment>
<feature type="transmembrane region" description="Helical" evidence="8">
    <location>
        <begin position="44"/>
        <end position="68"/>
    </location>
</feature>
<feature type="transmembrane region" description="Helical" evidence="8">
    <location>
        <begin position="257"/>
        <end position="278"/>
    </location>
</feature>
<evidence type="ECO:0000256" key="4">
    <source>
        <dbReference type="ARBA" id="ARBA00022692"/>
    </source>
</evidence>
<sequence>MDKIFLTIALIVYLVVLIVIGIIDIKKTKDFSNFAVAGKKQTSFVVILSLLATIIGASTTMGITTTVYNIGFPGIWWLLFGAIGLFLQSVFISKKFRSLNADTLPHAAGIMLGRPAEIIIALIIVVSWIGVIAGQLVAMNGVISFITGKSSKTVFIIVSVAVILYTTIGGQMSVVKTDVIQFFIIVLGVITCFIYLYFFADGNTGMIFDKVELLNNSYKPINLVTQFFIIGGVYFLGPDIMSRNLLSKDSKTAKRSALLGGCVLVGYSLIIVLIGMWIKCNISPEELNNMNALMYIIQSKIPSVVGVVLSLGLVSAILSSIDTCVINASSILVKDIFRKDSVKLIRIVIIFMGGLALAFALMGNGDIITFLSNAYSVYTPGVIFPLLIAILCYKKKMIHVGIWVAAVICGGAFGFIGSYFPKVVSGLNLPDFLANNFALIGMFVSLAVALLSVRWKQQDINENH</sequence>
<keyword evidence="4 8" id="KW-0812">Transmembrane</keyword>
<keyword evidence="10" id="KW-1185">Reference proteome</keyword>
<comment type="subcellular location">
    <subcellularLocation>
        <location evidence="1">Membrane</location>
        <topology evidence="1">Multi-pass membrane protein</topology>
    </subcellularLocation>
</comment>
<reference evidence="9 10" key="1">
    <citation type="submission" date="2017-02" db="EMBL/GenBank/DDBJ databases">
        <authorList>
            <person name="Peterson S.W."/>
        </authorList>
    </citation>
    <scope>NUCLEOTIDE SEQUENCE [LARGE SCALE GENOMIC DNA]</scope>
    <source>
        <strain evidence="9 10">ATCC 17233</strain>
    </source>
</reference>
<proteinExistence type="inferred from homology"/>
<dbReference type="Pfam" id="PF00474">
    <property type="entry name" value="SSF"/>
    <property type="match status" value="1"/>
</dbReference>
<evidence type="ECO:0000256" key="2">
    <source>
        <dbReference type="ARBA" id="ARBA00006434"/>
    </source>
</evidence>
<name>A0A1T4JXY8_9FIRM</name>
<gene>
    <name evidence="9" type="ORF">SAMN02745110_00020</name>
</gene>
<evidence type="ECO:0000313" key="10">
    <source>
        <dbReference type="Proteomes" id="UP000189857"/>
    </source>
</evidence>
<dbReference type="GO" id="GO:0022857">
    <property type="term" value="F:transmembrane transporter activity"/>
    <property type="evidence" value="ECO:0007669"/>
    <property type="project" value="InterPro"/>
</dbReference>
<feature type="transmembrane region" description="Helical" evidence="8">
    <location>
        <begin position="74"/>
        <end position="92"/>
    </location>
</feature>
<feature type="transmembrane region" description="Helical" evidence="8">
    <location>
        <begin position="6"/>
        <end position="23"/>
    </location>
</feature>
<dbReference type="PANTHER" id="PTHR48086">
    <property type="entry name" value="SODIUM/PROLINE SYMPORTER-RELATED"/>
    <property type="match status" value="1"/>
</dbReference>
<feature type="transmembrane region" description="Helical" evidence="8">
    <location>
        <begin position="180"/>
        <end position="200"/>
    </location>
</feature>
<feature type="transmembrane region" description="Helical" evidence="8">
    <location>
        <begin position="304"/>
        <end position="332"/>
    </location>
</feature>
<organism evidence="9 10">
    <name type="scientific">Eubacterium ruminantium</name>
    <dbReference type="NCBI Taxonomy" id="42322"/>
    <lineage>
        <taxon>Bacteria</taxon>
        <taxon>Bacillati</taxon>
        <taxon>Bacillota</taxon>
        <taxon>Clostridia</taxon>
        <taxon>Eubacteriales</taxon>
        <taxon>Eubacteriaceae</taxon>
        <taxon>Eubacterium</taxon>
    </lineage>
</organism>
<dbReference type="GO" id="GO:0005886">
    <property type="term" value="C:plasma membrane"/>
    <property type="evidence" value="ECO:0007669"/>
    <property type="project" value="TreeGrafter"/>
</dbReference>
<keyword evidence="3" id="KW-0813">Transport</keyword>
<evidence type="ECO:0000256" key="5">
    <source>
        <dbReference type="ARBA" id="ARBA00022989"/>
    </source>
</evidence>
<evidence type="ECO:0000256" key="7">
    <source>
        <dbReference type="RuleBase" id="RU362091"/>
    </source>
</evidence>
<feature type="transmembrane region" description="Helical" evidence="8">
    <location>
        <begin position="375"/>
        <end position="393"/>
    </location>
</feature>
<evidence type="ECO:0000256" key="8">
    <source>
        <dbReference type="SAM" id="Phobius"/>
    </source>
</evidence>
<dbReference type="Proteomes" id="UP000189857">
    <property type="component" value="Unassembled WGS sequence"/>
</dbReference>
<dbReference type="InterPro" id="IPR038377">
    <property type="entry name" value="Na/Glc_symporter_sf"/>
</dbReference>
<dbReference type="InterPro" id="IPR050277">
    <property type="entry name" value="Sodium:Solute_Symporter"/>
</dbReference>
<feature type="transmembrane region" description="Helical" evidence="8">
    <location>
        <begin position="220"/>
        <end position="237"/>
    </location>
</feature>
<feature type="transmembrane region" description="Helical" evidence="8">
    <location>
        <begin position="150"/>
        <end position="168"/>
    </location>
</feature>
<evidence type="ECO:0000313" key="9">
    <source>
        <dbReference type="EMBL" id="SJZ35041.1"/>
    </source>
</evidence>
<feature type="transmembrane region" description="Helical" evidence="8">
    <location>
        <begin position="344"/>
        <end position="363"/>
    </location>
</feature>
<dbReference type="PROSITE" id="PS50283">
    <property type="entry name" value="NA_SOLUT_SYMP_3"/>
    <property type="match status" value="1"/>
</dbReference>
<dbReference type="Gene3D" id="1.20.1730.10">
    <property type="entry name" value="Sodium/glucose cotransporter"/>
    <property type="match status" value="1"/>
</dbReference>